<evidence type="ECO:0000313" key="2">
    <source>
        <dbReference type="Proteomes" id="UP000036700"/>
    </source>
</evidence>
<reference evidence="2" key="1">
    <citation type="submission" date="2015-06" db="EMBL/GenBank/DDBJ databases">
        <authorList>
            <person name="Hoefler B.C."/>
            <person name="Straight P.D."/>
        </authorList>
    </citation>
    <scope>NUCLEOTIDE SEQUENCE [LARGE SCALE GENOMIC DNA]</scope>
    <source>
        <strain evidence="2">DSM 25325</strain>
    </source>
</reference>
<dbReference type="KEGG" id="ptx:ABW99_20860"/>
<dbReference type="Proteomes" id="UP000036700">
    <property type="component" value="Chromosome"/>
</dbReference>
<keyword evidence="2" id="KW-1185">Reference proteome</keyword>
<sequence>MLIMAVLLPAFYVGVAFAVTLLAQQMVTQATAEGARAALRGCSLADRENLATQAVRNGLSWPAVPVGQPQFVQDTQYPCPADGTTSASTPAQCILHVTLSVKQQLVANWPGLGDLIPQTLNASAAVTLNTSDLGAGSTCVSG</sequence>
<protein>
    <recommendedName>
        <fullName evidence="3">Pilus assembly protein TadE</fullName>
    </recommendedName>
</protein>
<dbReference type="AlphaFoldDB" id="A0A0U4ELB9"/>
<proteinExistence type="predicted"/>
<evidence type="ECO:0000313" key="1">
    <source>
        <dbReference type="EMBL" id="ALX34859.1"/>
    </source>
</evidence>
<name>A0A0U4ELB9_9BURK</name>
<evidence type="ECO:0008006" key="3">
    <source>
        <dbReference type="Google" id="ProtNLM"/>
    </source>
</evidence>
<organism evidence="1 2">
    <name type="scientific">Pandoraea thiooxydans</name>
    <dbReference type="NCBI Taxonomy" id="445709"/>
    <lineage>
        <taxon>Bacteria</taxon>
        <taxon>Pseudomonadati</taxon>
        <taxon>Pseudomonadota</taxon>
        <taxon>Betaproteobacteria</taxon>
        <taxon>Burkholderiales</taxon>
        <taxon>Burkholderiaceae</taxon>
        <taxon>Pandoraea</taxon>
    </lineage>
</organism>
<dbReference type="EMBL" id="CP011568">
    <property type="protein sequence ID" value="ALX34859.1"/>
    <property type="molecule type" value="Genomic_DNA"/>
</dbReference>
<dbReference type="STRING" id="445709.ABW99_20860"/>
<accession>A0A0U4ELB9</accession>
<gene>
    <name evidence="1" type="ORF">ABW99_20860</name>
</gene>